<protein>
    <recommendedName>
        <fullName evidence="1">site-specific DNA-methyltransferase (adenine-specific)</fullName>
        <ecNumber evidence="1">2.1.1.72</ecNumber>
    </recommendedName>
</protein>
<dbReference type="InterPro" id="IPR003356">
    <property type="entry name" value="DNA_methylase_A-5"/>
</dbReference>
<dbReference type="InterPro" id="IPR050953">
    <property type="entry name" value="N4_N6_ade-DNA_methylase"/>
</dbReference>
<keyword evidence="3 6" id="KW-0808">Transferase</keyword>
<evidence type="ECO:0000256" key="4">
    <source>
        <dbReference type="ARBA" id="ARBA00047942"/>
    </source>
</evidence>
<gene>
    <name evidence="6" type="ORF">B1B_16264</name>
</gene>
<evidence type="ECO:0000256" key="2">
    <source>
        <dbReference type="ARBA" id="ARBA00022603"/>
    </source>
</evidence>
<evidence type="ECO:0000256" key="1">
    <source>
        <dbReference type="ARBA" id="ARBA00011900"/>
    </source>
</evidence>
<feature type="domain" description="DNA methylase adenine-specific" evidence="5">
    <location>
        <begin position="73"/>
        <end position="141"/>
    </location>
</feature>
<proteinExistence type="predicted"/>
<dbReference type="GO" id="GO:0032259">
    <property type="term" value="P:methylation"/>
    <property type="evidence" value="ECO:0007669"/>
    <property type="project" value="UniProtKB-KW"/>
</dbReference>
<dbReference type="EMBL" id="AUZY01010818">
    <property type="protein sequence ID" value="EQD37066.1"/>
    <property type="molecule type" value="Genomic_DNA"/>
</dbReference>
<dbReference type="PRINTS" id="PR00507">
    <property type="entry name" value="N12N6MTFRASE"/>
</dbReference>
<evidence type="ECO:0000259" key="5">
    <source>
        <dbReference type="Pfam" id="PF02384"/>
    </source>
</evidence>
<dbReference type="GO" id="GO:0008170">
    <property type="term" value="F:N-methyltransferase activity"/>
    <property type="evidence" value="ECO:0007669"/>
    <property type="project" value="InterPro"/>
</dbReference>
<accession>T0YNS1</accession>
<dbReference type="PANTHER" id="PTHR33841:SF1">
    <property type="entry name" value="DNA METHYLTRANSFERASE A"/>
    <property type="match status" value="1"/>
</dbReference>
<dbReference type="EC" id="2.1.1.72" evidence="1"/>
<dbReference type="AlphaFoldDB" id="T0YNS1"/>
<evidence type="ECO:0000313" key="6">
    <source>
        <dbReference type="EMBL" id="EQD37066.1"/>
    </source>
</evidence>
<dbReference type="PANTHER" id="PTHR33841">
    <property type="entry name" value="DNA METHYLTRANSFERASE YEEA-RELATED"/>
    <property type="match status" value="1"/>
</dbReference>
<feature type="non-terminal residue" evidence="6">
    <location>
        <position position="182"/>
    </location>
</feature>
<dbReference type="Gene3D" id="3.40.50.150">
    <property type="entry name" value="Vaccinia Virus protein VP39"/>
    <property type="match status" value="1"/>
</dbReference>
<organism evidence="6">
    <name type="scientific">mine drainage metagenome</name>
    <dbReference type="NCBI Taxonomy" id="410659"/>
    <lineage>
        <taxon>unclassified sequences</taxon>
        <taxon>metagenomes</taxon>
        <taxon>ecological metagenomes</taxon>
    </lineage>
</organism>
<dbReference type="Pfam" id="PF02384">
    <property type="entry name" value="N6_Mtase"/>
    <property type="match status" value="1"/>
</dbReference>
<dbReference type="GO" id="GO:0009007">
    <property type="term" value="F:site-specific DNA-methyltransferase (adenine-specific) activity"/>
    <property type="evidence" value="ECO:0007669"/>
    <property type="project" value="UniProtKB-EC"/>
</dbReference>
<comment type="caution">
    <text evidence="6">The sequence shown here is derived from an EMBL/GenBank/DDBJ whole genome shotgun (WGS) entry which is preliminary data.</text>
</comment>
<dbReference type="InterPro" id="IPR029063">
    <property type="entry name" value="SAM-dependent_MTases_sf"/>
</dbReference>
<keyword evidence="2 6" id="KW-0489">Methyltransferase</keyword>
<reference evidence="6" key="1">
    <citation type="submission" date="2013-08" db="EMBL/GenBank/DDBJ databases">
        <authorList>
            <person name="Mendez C."/>
            <person name="Richter M."/>
            <person name="Ferrer M."/>
            <person name="Sanchez J."/>
        </authorList>
    </citation>
    <scope>NUCLEOTIDE SEQUENCE</scope>
</reference>
<comment type="catalytic activity">
    <reaction evidence="4">
        <text>a 2'-deoxyadenosine in DNA + S-adenosyl-L-methionine = an N(6)-methyl-2'-deoxyadenosine in DNA + S-adenosyl-L-homocysteine + H(+)</text>
        <dbReference type="Rhea" id="RHEA:15197"/>
        <dbReference type="Rhea" id="RHEA-COMP:12418"/>
        <dbReference type="Rhea" id="RHEA-COMP:12419"/>
        <dbReference type="ChEBI" id="CHEBI:15378"/>
        <dbReference type="ChEBI" id="CHEBI:57856"/>
        <dbReference type="ChEBI" id="CHEBI:59789"/>
        <dbReference type="ChEBI" id="CHEBI:90615"/>
        <dbReference type="ChEBI" id="CHEBI:90616"/>
        <dbReference type="EC" id="2.1.1.72"/>
    </reaction>
</comment>
<feature type="non-terminal residue" evidence="6">
    <location>
        <position position="1"/>
    </location>
</feature>
<reference evidence="6" key="2">
    <citation type="journal article" date="2014" name="ISME J.">
        <title>Microbial stratification in low pH oxic and suboxic macroscopic growths along an acid mine drainage.</title>
        <authorList>
            <person name="Mendez-Garcia C."/>
            <person name="Mesa V."/>
            <person name="Sprenger R.R."/>
            <person name="Richter M."/>
            <person name="Diez M.S."/>
            <person name="Solano J."/>
            <person name="Bargiela R."/>
            <person name="Golyshina O.V."/>
            <person name="Manteca A."/>
            <person name="Ramos J.L."/>
            <person name="Gallego J.R."/>
            <person name="Llorente I."/>
            <person name="Martins Dos Santos V.A."/>
            <person name="Jensen O.N."/>
            <person name="Pelaez A.I."/>
            <person name="Sanchez J."/>
            <person name="Ferrer M."/>
        </authorList>
    </citation>
    <scope>NUCLEOTIDE SEQUENCE</scope>
</reference>
<name>T0YNS1_9ZZZZ</name>
<sequence>EKLREQLYEPVMPEAGVFKQIIFFSYNGANNLYHHFYEKDNPLDWYESGDGELDHVLNRVLWILNQFNFAKVDRDILGKLYEKYLPKEERKALGEFYTPDEVIDYILDAVEYVPNKAIEGKDLIDPACGSGGFLVRATARLIARHVVKLGKATPKEALDNKKWHDVYERLTPKECEDIVNSV</sequence>
<evidence type="ECO:0000256" key="3">
    <source>
        <dbReference type="ARBA" id="ARBA00022679"/>
    </source>
</evidence>
<dbReference type="SUPFAM" id="SSF53335">
    <property type="entry name" value="S-adenosyl-L-methionine-dependent methyltransferases"/>
    <property type="match status" value="1"/>
</dbReference>
<dbReference type="GO" id="GO:0003677">
    <property type="term" value="F:DNA binding"/>
    <property type="evidence" value="ECO:0007669"/>
    <property type="project" value="InterPro"/>
</dbReference>